<evidence type="ECO:0000313" key="1">
    <source>
        <dbReference type="EMBL" id="KKL79341.1"/>
    </source>
</evidence>
<sequence>MVIPDLGHLSIHTKPDKETSLIICNGRFEVPAPLADLITFPYIVSQGRQSENRAEELFDKIVYEAGNQVIAANRKRDYHFRGEYGVKVELSKLQLDMYEFGDTTGKLIPAVNQGDTLLNGRNTVACIIKMAFTAPKIRIEVLEPEELNEPDGFVEEMPKVEDGIFMEGIV</sequence>
<reference evidence="1" key="1">
    <citation type="journal article" date="2015" name="Nature">
        <title>Complex archaea that bridge the gap between prokaryotes and eukaryotes.</title>
        <authorList>
            <person name="Spang A."/>
            <person name="Saw J.H."/>
            <person name="Jorgensen S.L."/>
            <person name="Zaremba-Niedzwiedzka K."/>
            <person name="Martijn J."/>
            <person name="Lind A.E."/>
            <person name="van Eijk R."/>
            <person name="Schleper C."/>
            <person name="Guy L."/>
            <person name="Ettema T.J."/>
        </authorList>
    </citation>
    <scope>NUCLEOTIDE SEQUENCE</scope>
</reference>
<organism evidence="1">
    <name type="scientific">marine sediment metagenome</name>
    <dbReference type="NCBI Taxonomy" id="412755"/>
    <lineage>
        <taxon>unclassified sequences</taxon>
        <taxon>metagenomes</taxon>
        <taxon>ecological metagenomes</taxon>
    </lineage>
</organism>
<dbReference type="AlphaFoldDB" id="A0A0F9FLG9"/>
<proteinExistence type="predicted"/>
<accession>A0A0F9FLG9</accession>
<dbReference type="EMBL" id="LAZR01023200">
    <property type="protein sequence ID" value="KKL79341.1"/>
    <property type="molecule type" value="Genomic_DNA"/>
</dbReference>
<protein>
    <submittedName>
        <fullName evidence="1">Uncharacterized protein</fullName>
    </submittedName>
</protein>
<name>A0A0F9FLG9_9ZZZZ</name>
<gene>
    <name evidence="1" type="ORF">LCGC14_2015800</name>
</gene>
<comment type="caution">
    <text evidence="1">The sequence shown here is derived from an EMBL/GenBank/DDBJ whole genome shotgun (WGS) entry which is preliminary data.</text>
</comment>